<dbReference type="InterPro" id="IPR000977">
    <property type="entry name" value="DNA_ligase_ATP-dep"/>
</dbReference>
<dbReference type="PROSITE" id="PS50160">
    <property type="entry name" value="DNA_LIGASE_A3"/>
    <property type="match status" value="1"/>
</dbReference>
<dbReference type="NCBIfam" id="TIGR00574">
    <property type="entry name" value="dnl1"/>
    <property type="match status" value="1"/>
</dbReference>
<dbReference type="SUPFAM" id="SSF117018">
    <property type="entry name" value="ATP-dependent DNA ligase DNA-binding domain"/>
    <property type="match status" value="1"/>
</dbReference>
<dbReference type="Gene3D" id="3.30.470.30">
    <property type="entry name" value="DNA ligase/mRNA capping enzyme"/>
    <property type="match status" value="1"/>
</dbReference>
<dbReference type="GO" id="GO:0070421">
    <property type="term" value="C:DNA ligase III-XRCC1 complex"/>
    <property type="evidence" value="ECO:0007669"/>
    <property type="project" value="TreeGrafter"/>
</dbReference>
<accession>A0A8T1MEX0</accession>
<dbReference type="InterPro" id="IPR012310">
    <property type="entry name" value="DNA_ligase_ATP-dep_cent"/>
</dbReference>
<organism evidence="1 2">
    <name type="scientific">Clonorchis sinensis</name>
    <name type="common">Chinese liver fluke</name>
    <dbReference type="NCBI Taxonomy" id="79923"/>
    <lineage>
        <taxon>Eukaryota</taxon>
        <taxon>Metazoa</taxon>
        <taxon>Spiralia</taxon>
        <taxon>Lophotrochozoa</taxon>
        <taxon>Platyhelminthes</taxon>
        <taxon>Trematoda</taxon>
        <taxon>Digenea</taxon>
        <taxon>Opisthorchiida</taxon>
        <taxon>Opisthorchiata</taxon>
        <taxon>Opisthorchiidae</taxon>
        <taxon>Clonorchis</taxon>
    </lineage>
</organism>
<gene>
    <name evidence="1" type="ORF">CSKR_112136</name>
</gene>
<dbReference type="Pfam" id="PF01068">
    <property type="entry name" value="DNA_ligase_A_M"/>
    <property type="match status" value="1"/>
</dbReference>
<dbReference type="Gene3D" id="1.10.3260.10">
    <property type="entry name" value="DNA ligase, ATP-dependent, N-terminal domain"/>
    <property type="match status" value="1"/>
</dbReference>
<dbReference type="Proteomes" id="UP000286415">
    <property type="component" value="Unassembled WGS sequence"/>
</dbReference>
<dbReference type="GO" id="GO:0006273">
    <property type="term" value="P:lagging strand elongation"/>
    <property type="evidence" value="ECO:0007669"/>
    <property type="project" value="TreeGrafter"/>
</dbReference>
<keyword evidence="2" id="KW-1185">Reference proteome</keyword>
<dbReference type="InterPro" id="IPR012309">
    <property type="entry name" value="DNA_ligase_ATP-dep_C"/>
</dbReference>
<dbReference type="GO" id="GO:0006302">
    <property type="term" value="P:double-strand break repair"/>
    <property type="evidence" value="ECO:0007669"/>
    <property type="project" value="TreeGrafter"/>
</dbReference>
<dbReference type="SUPFAM" id="SSF50249">
    <property type="entry name" value="Nucleic acid-binding proteins"/>
    <property type="match status" value="1"/>
</dbReference>
<comment type="caution">
    <text evidence="1">The sequence shown here is derived from an EMBL/GenBank/DDBJ whole genome shotgun (WGS) entry which is preliminary data.</text>
</comment>
<dbReference type="GO" id="GO:0006310">
    <property type="term" value="P:DNA recombination"/>
    <property type="evidence" value="ECO:0007669"/>
    <property type="project" value="UniProtKB-KW"/>
</dbReference>
<keyword evidence="1" id="KW-0436">Ligase</keyword>
<dbReference type="SUPFAM" id="SSF56091">
    <property type="entry name" value="DNA ligase/mRNA capping enzyme, catalytic domain"/>
    <property type="match status" value="1"/>
</dbReference>
<dbReference type="GO" id="GO:0071897">
    <property type="term" value="P:DNA biosynthetic process"/>
    <property type="evidence" value="ECO:0007669"/>
    <property type="project" value="InterPro"/>
</dbReference>
<protein>
    <submittedName>
        <fullName evidence="1">DNA ligase 3</fullName>
    </submittedName>
</protein>
<name>A0A8T1MEX0_CLOSI</name>
<dbReference type="GO" id="GO:0046872">
    <property type="term" value="F:metal ion binding"/>
    <property type="evidence" value="ECO:0007669"/>
    <property type="project" value="UniProtKB-KW"/>
</dbReference>
<dbReference type="Pfam" id="PF04675">
    <property type="entry name" value="DNA_ligase_A_N"/>
    <property type="match status" value="1"/>
</dbReference>
<dbReference type="InterPro" id="IPR012340">
    <property type="entry name" value="NA-bd_OB-fold"/>
</dbReference>
<dbReference type="InterPro" id="IPR050191">
    <property type="entry name" value="ATP-dep_DNA_ligase"/>
</dbReference>
<dbReference type="GO" id="GO:0003910">
    <property type="term" value="F:DNA ligase (ATP) activity"/>
    <property type="evidence" value="ECO:0007669"/>
    <property type="project" value="UniProtKB-EC"/>
</dbReference>
<proteinExistence type="predicted"/>
<reference evidence="1 2" key="2">
    <citation type="journal article" date="2021" name="Genomics">
        <title>High-quality reference genome for Clonorchis sinensis.</title>
        <authorList>
            <person name="Young N.D."/>
            <person name="Stroehlein A.J."/>
            <person name="Kinkar L."/>
            <person name="Wang T."/>
            <person name="Sohn W.M."/>
            <person name="Chang B.C.H."/>
            <person name="Kaur P."/>
            <person name="Weisz D."/>
            <person name="Dudchenko O."/>
            <person name="Aiden E.L."/>
            <person name="Korhonen P.K."/>
            <person name="Gasser R.B."/>
        </authorList>
    </citation>
    <scope>NUCLEOTIDE SEQUENCE [LARGE SCALE GENOMIC DNA]</scope>
    <source>
        <strain evidence="1">Cs-k2</strain>
    </source>
</reference>
<dbReference type="InterPro" id="IPR012308">
    <property type="entry name" value="DNA_ligase_ATP-dep_N"/>
</dbReference>
<dbReference type="Gene3D" id="3.30.1490.70">
    <property type="match status" value="1"/>
</dbReference>
<reference evidence="1 2" key="1">
    <citation type="journal article" date="2018" name="Biotechnol. Adv.">
        <title>Improved genomic resources and new bioinformatic workflow for the carcinogenic parasite Clonorchis sinensis: Biotechnological implications.</title>
        <authorList>
            <person name="Wang D."/>
            <person name="Korhonen P.K."/>
            <person name="Gasser R.B."/>
            <person name="Young N.D."/>
        </authorList>
    </citation>
    <scope>NUCLEOTIDE SEQUENCE [LARGE SCALE GENOMIC DNA]</scope>
    <source>
        <strain evidence="1">Cs-k2</strain>
    </source>
</reference>
<dbReference type="EMBL" id="NIRI02000042">
    <property type="protein sequence ID" value="KAG5447680.1"/>
    <property type="molecule type" value="Genomic_DNA"/>
</dbReference>
<dbReference type="GO" id="GO:0051301">
    <property type="term" value="P:cell division"/>
    <property type="evidence" value="ECO:0007669"/>
    <property type="project" value="UniProtKB-KW"/>
</dbReference>
<sequence>MEHLSTLCDSLRATGSHTNRSKLIADFLRNLGSVVHVASFSSIFGVDGSQNDIYILFRLLLPKETKLVYKLKDKQLINLFSELFEADKDAMLKDLEQAEDAATTIGTFFAKSDAVSPASNSSLSLTEVDRFLQDLASATKDADRLPLLKKIVKRCTVKDLVLLVRIIRQDLRINAGCKQILDGLHPQAYGAFQASRDLKAVVNKVLTATGTTSNTQTTGAKKPSMVRSVSTGIRLMTPIKPMLAEACRSAAQAFAKTEPDGELFAEIKYDGERVQIHKDGDKFVFFSRSLKAVPTNKVSHVEPYIPKAFARAKQLVIDCEILLLDTKTNKPLPFGSLGVHKRAAFKDATVCIFVFDCLYLNGESLIHKPISSRRSVLEQYFCEIPHRVLLSEKHVIQDIPSLNILMARVFSENLEGLVLKPSHSTYEPGKRHWLKIKRDYLAEGSMADSVDLIVLGAYYGTGNKAGLMSVFLMGAYDPASKQFTTVTKCGNGFSDEMLQMLQKKLKMKRITQSDVPSWLNVSKSLIPDFVVEDPKSAPVWEITGAEFSRASTHTAGLSSGEAQGISIRFPRFTKARPDKTWQQATNVSELQRLVAESGKRSDWLDILNDASDESVIKKNTGKRVATSGSGSNLDPKPRKLPREEGTDSTKYSEIKPCHLRPLFNGLVFQVADNTDFDQTELNATLRQLVAGGAELKGAVGVSFASLLSNDEATHLLVPSDGNHTPSSLIKVTPDEVKKSLSAGRLLF</sequence>
<dbReference type="InterPro" id="IPR036599">
    <property type="entry name" value="DNA_ligase_N_sf"/>
</dbReference>
<dbReference type="PANTHER" id="PTHR45674:SF9">
    <property type="entry name" value="DNA LIGASE 3"/>
    <property type="match status" value="1"/>
</dbReference>
<dbReference type="OrthoDB" id="206088at2759"/>
<dbReference type="InterPro" id="IPR016059">
    <property type="entry name" value="DNA_ligase_ATP-dep_CS"/>
</dbReference>
<dbReference type="PANTHER" id="PTHR45674">
    <property type="entry name" value="DNA LIGASE 1/3 FAMILY MEMBER"/>
    <property type="match status" value="1"/>
</dbReference>
<evidence type="ECO:0000313" key="2">
    <source>
        <dbReference type="Proteomes" id="UP000286415"/>
    </source>
</evidence>
<dbReference type="GO" id="GO:0003677">
    <property type="term" value="F:DNA binding"/>
    <property type="evidence" value="ECO:0007669"/>
    <property type="project" value="InterPro"/>
</dbReference>
<dbReference type="PROSITE" id="PS00697">
    <property type="entry name" value="DNA_LIGASE_A1"/>
    <property type="match status" value="1"/>
</dbReference>
<dbReference type="CDD" id="cd07902">
    <property type="entry name" value="Adenylation_DNA_ligase_III"/>
    <property type="match status" value="1"/>
</dbReference>
<dbReference type="Gene3D" id="2.40.50.140">
    <property type="entry name" value="Nucleic acid-binding proteins"/>
    <property type="match status" value="1"/>
</dbReference>
<dbReference type="GO" id="GO:0005524">
    <property type="term" value="F:ATP binding"/>
    <property type="evidence" value="ECO:0007669"/>
    <property type="project" value="UniProtKB-KW"/>
</dbReference>
<evidence type="ECO:0000313" key="1">
    <source>
        <dbReference type="EMBL" id="KAG5447680.1"/>
    </source>
</evidence>
<dbReference type="Pfam" id="PF04679">
    <property type="entry name" value="DNA_ligase_A_C"/>
    <property type="match status" value="1"/>
</dbReference>
<dbReference type="CDD" id="cd07967">
    <property type="entry name" value="OBF_DNA_ligase_III"/>
    <property type="match status" value="1"/>
</dbReference>
<dbReference type="PROSITE" id="PS00333">
    <property type="entry name" value="DNA_LIGASE_A2"/>
    <property type="match status" value="1"/>
</dbReference>